<feature type="region of interest" description="Disordered" evidence="9">
    <location>
        <begin position="924"/>
        <end position="943"/>
    </location>
</feature>
<feature type="compositionally biased region" description="Low complexity" evidence="9">
    <location>
        <begin position="977"/>
        <end position="991"/>
    </location>
</feature>
<comment type="subcellular location">
    <subcellularLocation>
        <location evidence="1">Endoplasmic reticulum membrane</location>
    </subcellularLocation>
</comment>
<feature type="domain" description="SMP-LTD" evidence="11">
    <location>
        <begin position="300"/>
        <end position="491"/>
    </location>
</feature>
<evidence type="ECO:0000256" key="2">
    <source>
        <dbReference type="ARBA" id="ARBA00022448"/>
    </source>
</evidence>
<feature type="compositionally biased region" description="Pro residues" evidence="9">
    <location>
        <begin position="992"/>
        <end position="1007"/>
    </location>
</feature>
<feature type="compositionally biased region" description="Basic and acidic residues" evidence="9">
    <location>
        <begin position="1020"/>
        <end position="1029"/>
    </location>
</feature>
<dbReference type="InterPro" id="IPR031468">
    <property type="entry name" value="SMP_LBD"/>
</dbReference>
<sequence length="1122" mass="123154">MSFTAILYAYVLGGITFVPLVIAALIWYTIYTSVPVGDLDPRKQTRGELERKSQGESTGDEEEDPTVASNSTPDVNDIPKPRKGWLTVRRTFEETATDGSYVGLVRGFLDARSKDPKRSRPKDMWYVALKGKVLYLYEDEAMTECEAAIELGGHDIIIYPEGLLDGELFAKRNAICLKPKVPPPEKEMPSVSKEMKYGESLEDRIEKLDEKDLSPKQKQKSKERLLDTERRREEAREEALDPSTPWFIFVRSNVEMEDWYLSLVHASDHPAHTSTLLPLQPVFQPTDMLHLVATLDEQPDVIPMRWLNALLGRLFFSYYRTHALESYIIGRLMKKLSKIKRPGFLTHIVVREVSVGNKAPTLSKPMLKELTKEGDASLEVHLHYKGEVRITIEAVATINLGARFKSYAVKLVLAAVLREIEGNLLVKVKRPPSNRIWYAFTQMPRMVLDVEPVVSDRQITWGMILSTIESRLKEVIQESVVMPNMDDIAFFESSPYARRGGIWADATRQENPSSLFPESAPPVDDDKSTASEPVPDNAPIVPSQDPMSLQRSQTVDIPASDAGNPSEAIQVSRATTTSGASPPMNDSSSVKRRTWFGSMRSVSGDPFFDQYPEEESSDRGRSSEAGGPHTRGSSSTRSSGSGSSDSSEPTEETNTHLTPVPIRPSSRHSYSSSSHDIMVSSQDTTSTSAPSESHMSGYRNEISAPPQKNQPSSPTFFQTLKTRDKQAISNSAKETMRKWGMTWNALRKDNTNGSSSKEENGDERRQESTSQKPRPSYADVRAAVEQRKEREKSPSPDTLVADLLPPDWETGRQARERAPQSGASNGRPRDESPAYTSGTALTPSTSPQPEESGNGSKPSSRSGSPYPIARTTSRYSNPPIEAILGPAGGLPDEDEHPIVPIHTQPPQPKMMMIPGIHASHRGEVMSMGYAPPPPTVPEAKKGPAIQSMYRLWKTNSISGHPGQPQGANGFASQEQDTTPAPTPSSSTTVQSDPPPLPSRPVPPPLPPRSNSTHAVSTKAETPREFEGERTASPASAALQSIVTKDRSKRASLEPLTSSSPPSPSREEKAATTGSGQNDANDDDTPTPPFNVSVDATSTNAVDAGRIVNPKPPLPPRRIQAPA</sequence>
<feature type="region of interest" description="Disordered" evidence="9">
    <location>
        <begin position="950"/>
        <end position="1122"/>
    </location>
</feature>
<name>A0AAD5YGB2_9APHY</name>
<keyword evidence="7" id="KW-0446">Lipid-binding</keyword>
<feature type="compositionally biased region" description="Low complexity" evidence="9">
    <location>
        <begin position="623"/>
        <end position="647"/>
    </location>
</feature>
<feature type="compositionally biased region" description="Low complexity" evidence="9">
    <location>
        <begin position="667"/>
        <end position="681"/>
    </location>
</feature>
<evidence type="ECO:0000256" key="7">
    <source>
        <dbReference type="ARBA" id="ARBA00023121"/>
    </source>
</evidence>
<evidence type="ECO:0000256" key="8">
    <source>
        <dbReference type="ARBA" id="ARBA00023136"/>
    </source>
</evidence>
<organism evidence="12 13">
    <name type="scientific">Meripilus lineatus</name>
    <dbReference type="NCBI Taxonomy" id="2056292"/>
    <lineage>
        <taxon>Eukaryota</taxon>
        <taxon>Fungi</taxon>
        <taxon>Dikarya</taxon>
        <taxon>Basidiomycota</taxon>
        <taxon>Agaricomycotina</taxon>
        <taxon>Agaricomycetes</taxon>
        <taxon>Polyporales</taxon>
        <taxon>Meripilaceae</taxon>
        <taxon>Meripilus</taxon>
    </lineage>
</organism>
<dbReference type="Proteomes" id="UP001212997">
    <property type="component" value="Unassembled WGS sequence"/>
</dbReference>
<evidence type="ECO:0000256" key="3">
    <source>
        <dbReference type="ARBA" id="ARBA00022692"/>
    </source>
</evidence>
<keyword evidence="6" id="KW-0445">Lipid transport</keyword>
<dbReference type="GO" id="GO:0032865">
    <property type="term" value="C:ERMES complex"/>
    <property type="evidence" value="ECO:0007669"/>
    <property type="project" value="TreeGrafter"/>
</dbReference>
<keyword evidence="3 10" id="KW-0812">Transmembrane</keyword>
<feature type="region of interest" description="Disordered" evidence="9">
    <location>
        <begin position="207"/>
        <end position="230"/>
    </location>
</feature>
<dbReference type="EMBL" id="JANAWD010000101">
    <property type="protein sequence ID" value="KAJ3487126.1"/>
    <property type="molecule type" value="Genomic_DNA"/>
</dbReference>
<dbReference type="PANTHER" id="PTHR13466">
    <property type="entry name" value="TEX2 PROTEIN-RELATED"/>
    <property type="match status" value="1"/>
</dbReference>
<evidence type="ECO:0000313" key="12">
    <source>
        <dbReference type="EMBL" id="KAJ3487126.1"/>
    </source>
</evidence>
<dbReference type="CDD" id="cd21675">
    <property type="entry name" value="SMP_TEX2"/>
    <property type="match status" value="1"/>
</dbReference>
<keyword evidence="5 10" id="KW-1133">Transmembrane helix</keyword>
<comment type="caution">
    <text evidence="12">The sequence shown here is derived from an EMBL/GenBank/DDBJ whole genome shotgun (WGS) entry which is preliminary data.</text>
</comment>
<feature type="region of interest" description="Disordered" evidence="9">
    <location>
        <begin position="41"/>
        <end position="82"/>
    </location>
</feature>
<dbReference type="PROSITE" id="PS51847">
    <property type="entry name" value="SMP"/>
    <property type="match status" value="1"/>
</dbReference>
<evidence type="ECO:0000256" key="4">
    <source>
        <dbReference type="ARBA" id="ARBA00022824"/>
    </source>
</evidence>
<keyword evidence="13" id="KW-1185">Reference proteome</keyword>
<evidence type="ECO:0000256" key="5">
    <source>
        <dbReference type="ARBA" id="ARBA00022989"/>
    </source>
</evidence>
<keyword evidence="8 10" id="KW-0472">Membrane</keyword>
<protein>
    <recommendedName>
        <fullName evidence="11">SMP-LTD domain-containing protein</fullName>
    </recommendedName>
</protein>
<feature type="compositionally biased region" description="Basic and acidic residues" evidence="9">
    <location>
        <begin position="746"/>
        <end position="767"/>
    </location>
</feature>
<feature type="compositionally biased region" description="Polar residues" evidence="9">
    <location>
        <begin position="834"/>
        <end position="863"/>
    </location>
</feature>
<dbReference type="GO" id="GO:0015914">
    <property type="term" value="P:phospholipid transport"/>
    <property type="evidence" value="ECO:0007669"/>
    <property type="project" value="TreeGrafter"/>
</dbReference>
<gene>
    <name evidence="12" type="ORF">NLI96_g3764</name>
</gene>
<evidence type="ECO:0000256" key="1">
    <source>
        <dbReference type="ARBA" id="ARBA00004586"/>
    </source>
</evidence>
<feature type="compositionally biased region" description="Polar residues" evidence="9">
    <location>
        <begin position="1010"/>
        <end position="1019"/>
    </location>
</feature>
<accession>A0AAD5YGB2</accession>
<feature type="compositionally biased region" description="Basic and acidic residues" evidence="9">
    <location>
        <begin position="809"/>
        <end position="818"/>
    </location>
</feature>
<dbReference type="AlphaFoldDB" id="A0AAD5YGB2"/>
<dbReference type="GO" id="GO:0005789">
    <property type="term" value="C:endoplasmic reticulum membrane"/>
    <property type="evidence" value="ECO:0007669"/>
    <property type="project" value="UniProtKB-SubCell"/>
</dbReference>
<dbReference type="GO" id="GO:0008289">
    <property type="term" value="F:lipid binding"/>
    <property type="evidence" value="ECO:0007669"/>
    <property type="project" value="UniProtKB-KW"/>
</dbReference>
<feature type="region of interest" description="Disordered" evidence="9">
    <location>
        <begin position="510"/>
        <end position="913"/>
    </location>
</feature>
<feature type="compositionally biased region" description="Polar residues" evidence="9">
    <location>
        <begin position="567"/>
        <end position="588"/>
    </location>
</feature>
<evidence type="ECO:0000313" key="13">
    <source>
        <dbReference type="Proteomes" id="UP001212997"/>
    </source>
</evidence>
<evidence type="ECO:0000259" key="11">
    <source>
        <dbReference type="PROSITE" id="PS51847"/>
    </source>
</evidence>
<proteinExistence type="predicted"/>
<feature type="compositionally biased region" description="Polar residues" evidence="9">
    <location>
        <begin position="545"/>
        <end position="555"/>
    </location>
</feature>
<feature type="compositionally biased region" description="Polar residues" evidence="9">
    <location>
        <begin position="682"/>
        <end position="694"/>
    </location>
</feature>
<feature type="compositionally biased region" description="Basic and acidic residues" evidence="9">
    <location>
        <begin position="782"/>
        <end position="794"/>
    </location>
</feature>
<feature type="compositionally biased region" description="Basic and acidic residues" evidence="9">
    <location>
        <begin position="41"/>
        <end position="54"/>
    </location>
</feature>
<feature type="compositionally biased region" description="Polar residues" evidence="9">
    <location>
        <begin position="706"/>
        <end position="720"/>
    </location>
</feature>
<reference evidence="12" key="1">
    <citation type="submission" date="2022-07" db="EMBL/GenBank/DDBJ databases">
        <title>Genome Sequence of Physisporinus lineatus.</title>
        <authorList>
            <person name="Buettner E."/>
        </authorList>
    </citation>
    <scope>NUCLEOTIDE SEQUENCE</scope>
    <source>
        <strain evidence="12">VT162</strain>
    </source>
</reference>
<evidence type="ECO:0000256" key="10">
    <source>
        <dbReference type="SAM" id="Phobius"/>
    </source>
</evidence>
<evidence type="ECO:0000256" key="6">
    <source>
        <dbReference type="ARBA" id="ARBA00023055"/>
    </source>
</evidence>
<keyword evidence="4" id="KW-0256">Endoplasmic reticulum</keyword>
<feature type="transmembrane region" description="Helical" evidence="10">
    <location>
        <begin position="7"/>
        <end position="30"/>
    </location>
</feature>
<keyword evidence="2" id="KW-0813">Transport</keyword>
<evidence type="ECO:0000256" key="9">
    <source>
        <dbReference type="SAM" id="MobiDB-lite"/>
    </source>
</evidence>
<dbReference type="PANTHER" id="PTHR13466:SF19">
    <property type="entry name" value="NUCLEUS-VACUOLE JUNCTION PROTEIN 2"/>
    <property type="match status" value="1"/>
</dbReference>
<dbReference type="GO" id="GO:1990456">
    <property type="term" value="P:mitochondrion-endoplasmic reticulum membrane tethering"/>
    <property type="evidence" value="ECO:0007669"/>
    <property type="project" value="TreeGrafter"/>
</dbReference>